<dbReference type="EMBL" id="KL142417">
    <property type="protein sequence ID" value="KDR67169.1"/>
    <property type="molecule type" value="Genomic_DNA"/>
</dbReference>
<feature type="region of interest" description="Disordered" evidence="1">
    <location>
        <begin position="75"/>
        <end position="195"/>
    </location>
</feature>
<gene>
    <name evidence="2" type="ORF">GALMADRAFT_147375</name>
</gene>
<reference evidence="3" key="1">
    <citation type="journal article" date="2014" name="Proc. Natl. Acad. Sci. U.S.A.">
        <title>Extensive sampling of basidiomycete genomes demonstrates inadequacy of the white-rot/brown-rot paradigm for wood decay fungi.</title>
        <authorList>
            <person name="Riley R."/>
            <person name="Salamov A.A."/>
            <person name="Brown D.W."/>
            <person name="Nagy L.G."/>
            <person name="Floudas D."/>
            <person name="Held B.W."/>
            <person name="Levasseur A."/>
            <person name="Lombard V."/>
            <person name="Morin E."/>
            <person name="Otillar R."/>
            <person name="Lindquist E.A."/>
            <person name="Sun H."/>
            <person name="LaButti K.M."/>
            <person name="Schmutz J."/>
            <person name="Jabbour D."/>
            <person name="Luo H."/>
            <person name="Baker S.E."/>
            <person name="Pisabarro A.G."/>
            <person name="Walton J.D."/>
            <person name="Blanchette R.A."/>
            <person name="Henrissat B."/>
            <person name="Martin F."/>
            <person name="Cullen D."/>
            <person name="Hibbett D.S."/>
            <person name="Grigoriev I.V."/>
        </authorList>
    </citation>
    <scope>NUCLEOTIDE SEQUENCE [LARGE SCALE GENOMIC DNA]</scope>
    <source>
        <strain evidence="3">CBS 339.88</strain>
    </source>
</reference>
<evidence type="ECO:0000313" key="3">
    <source>
        <dbReference type="Proteomes" id="UP000027222"/>
    </source>
</evidence>
<organism evidence="2 3">
    <name type="scientific">Galerina marginata (strain CBS 339.88)</name>
    <dbReference type="NCBI Taxonomy" id="685588"/>
    <lineage>
        <taxon>Eukaryota</taxon>
        <taxon>Fungi</taxon>
        <taxon>Dikarya</taxon>
        <taxon>Basidiomycota</taxon>
        <taxon>Agaricomycotina</taxon>
        <taxon>Agaricomycetes</taxon>
        <taxon>Agaricomycetidae</taxon>
        <taxon>Agaricales</taxon>
        <taxon>Agaricineae</taxon>
        <taxon>Strophariaceae</taxon>
        <taxon>Galerina</taxon>
    </lineage>
</organism>
<keyword evidence="3" id="KW-1185">Reference proteome</keyword>
<sequence length="195" mass="20597">MPTPMLNELETPGPRDAAEKEEQAQKTGSEPGWRRRWRARGRDGAIIANTRMVSPICSTLDDSAMGPAGNGAVVLDADADGGDDDATIYYAGDDEPSNDDFTLFLSTQPHPHRSSKNTSSYPNLPPAPAPALKHAYDDRNTTTNVDVDMDADDDHGGEGEASGSAGDGAGIHTAGHSEDEPEAEDEGPPELKNAK</sequence>
<feature type="compositionally biased region" description="Acidic residues" evidence="1">
    <location>
        <begin position="179"/>
        <end position="188"/>
    </location>
</feature>
<name>A0A067SHG4_GALM3</name>
<protein>
    <submittedName>
        <fullName evidence="2">Uncharacterized protein</fullName>
    </submittedName>
</protein>
<proteinExistence type="predicted"/>
<dbReference type="AlphaFoldDB" id="A0A067SHG4"/>
<dbReference type="Proteomes" id="UP000027222">
    <property type="component" value="Unassembled WGS sequence"/>
</dbReference>
<evidence type="ECO:0000313" key="2">
    <source>
        <dbReference type="EMBL" id="KDR67169.1"/>
    </source>
</evidence>
<accession>A0A067SHG4</accession>
<evidence type="ECO:0000256" key="1">
    <source>
        <dbReference type="SAM" id="MobiDB-lite"/>
    </source>
</evidence>
<dbReference type="HOGENOM" id="CLU_1396421_0_0_1"/>
<feature type="region of interest" description="Disordered" evidence="1">
    <location>
        <begin position="1"/>
        <end position="40"/>
    </location>
</feature>
<feature type="compositionally biased region" description="Acidic residues" evidence="1">
    <location>
        <begin position="77"/>
        <end position="98"/>
    </location>
</feature>